<evidence type="ECO:0000256" key="6">
    <source>
        <dbReference type="ARBA" id="ARBA00022847"/>
    </source>
</evidence>
<evidence type="ECO:0000256" key="4">
    <source>
        <dbReference type="ARBA" id="ARBA00022597"/>
    </source>
</evidence>
<evidence type="ECO:0000256" key="8">
    <source>
        <dbReference type="ARBA" id="ARBA00023136"/>
    </source>
</evidence>
<comment type="caution">
    <text evidence="13">The sequence shown here is derived from an EMBL/GenBank/DDBJ whole genome shotgun (WGS) entry which is preliminary data.</text>
</comment>
<evidence type="ECO:0000313" key="14">
    <source>
        <dbReference type="Proteomes" id="UP001454036"/>
    </source>
</evidence>
<feature type="transmembrane region" description="Helical" evidence="11">
    <location>
        <begin position="150"/>
        <end position="168"/>
    </location>
</feature>
<keyword evidence="7 11" id="KW-1133">Transmembrane helix</keyword>
<evidence type="ECO:0000256" key="7">
    <source>
        <dbReference type="ARBA" id="ARBA00022989"/>
    </source>
</evidence>
<sequence length="522" mass="57013">MESPSPSRVPPFVTSNKPKMNRFAIGCSLLASMNAIVMGYDIGVMSGASIFIKADLNLTENQSGIVAGILNIYSLVGAAAAGKISDWMGRRYTIVFAATIFFAGSLLMAFANSYEFLMFGRFVSGVAVGYAMMIGPVYTAEIAPASCRGLLTSFTEVFVNIGILLGYISNLALSTLPINLNWRLMLGLGTIPSIILGLGVLAMPESPRWLMMQGCLGKAKRVLWKISESHEEAELRFSEIKGAAGISPDINDEFCEPPERTNPKDVWTQLLVQPTRAVRHMLVVALGIHFFQQASGIDAIVLFGPRIFKKAGMETTRQQLLAQVALGVIKTLFIFVATFFLDGIGRRPLVLSSIGPMALTLFFLAIGLKVVDHNPDHRVIACVALKIFCIFAYVAAFSIGMGPIGYVYCSEVFPMALRAQGCSIGVVLNRVMSGLISMTFLPLSSAVSTGGSFFIYSAIAAIGFVYFYLFLPETKGMTLEEIDQLFGSYIFWRLTLIELRRNDSNETRNQDERRPCDNMASP</sequence>
<dbReference type="GO" id="GO:0015144">
    <property type="term" value="F:carbohydrate transmembrane transporter activity"/>
    <property type="evidence" value="ECO:0007669"/>
    <property type="project" value="InterPro"/>
</dbReference>
<keyword evidence="14" id="KW-1185">Reference proteome</keyword>
<dbReference type="InterPro" id="IPR020846">
    <property type="entry name" value="MFS_dom"/>
</dbReference>
<feature type="transmembrane region" description="Helical" evidence="11">
    <location>
        <begin position="348"/>
        <end position="371"/>
    </location>
</feature>
<dbReference type="PANTHER" id="PTHR23500:SF424">
    <property type="entry name" value="POLYOL TRANSPORTER 5"/>
    <property type="match status" value="1"/>
</dbReference>
<dbReference type="PROSITE" id="PS00217">
    <property type="entry name" value="SUGAR_TRANSPORT_2"/>
    <property type="match status" value="1"/>
</dbReference>
<dbReference type="GO" id="GO:0015293">
    <property type="term" value="F:symporter activity"/>
    <property type="evidence" value="ECO:0007669"/>
    <property type="project" value="UniProtKB-KW"/>
</dbReference>
<evidence type="ECO:0000256" key="5">
    <source>
        <dbReference type="ARBA" id="ARBA00022692"/>
    </source>
</evidence>
<dbReference type="Pfam" id="PF00083">
    <property type="entry name" value="Sugar_tr"/>
    <property type="match status" value="1"/>
</dbReference>
<keyword evidence="5 11" id="KW-0812">Transmembrane</keyword>
<dbReference type="InterPro" id="IPR005829">
    <property type="entry name" value="Sugar_transporter_CS"/>
</dbReference>
<gene>
    <name evidence="13" type="ORF">LIER_27105</name>
</gene>
<evidence type="ECO:0000256" key="11">
    <source>
        <dbReference type="SAM" id="Phobius"/>
    </source>
</evidence>
<keyword evidence="6" id="KW-0769">Symport</keyword>
<feature type="transmembrane region" description="Helical" evidence="11">
    <location>
        <begin position="282"/>
        <end position="308"/>
    </location>
</feature>
<evidence type="ECO:0000313" key="13">
    <source>
        <dbReference type="EMBL" id="GAA0173506.1"/>
    </source>
</evidence>
<dbReference type="InterPro" id="IPR045262">
    <property type="entry name" value="STP/PLT_plant"/>
</dbReference>
<evidence type="ECO:0000256" key="10">
    <source>
        <dbReference type="RuleBase" id="RU003346"/>
    </source>
</evidence>
<evidence type="ECO:0000259" key="12">
    <source>
        <dbReference type="PROSITE" id="PS50850"/>
    </source>
</evidence>
<feature type="transmembrane region" description="Helical" evidence="11">
    <location>
        <begin position="421"/>
        <end position="441"/>
    </location>
</feature>
<comment type="similarity">
    <text evidence="9">Belongs to the major facilitator superfamily. Phosphate:H(+) symporter (TC 2.A.1.9) family.</text>
</comment>
<evidence type="ECO:0000256" key="9">
    <source>
        <dbReference type="ARBA" id="ARBA00044504"/>
    </source>
</evidence>
<evidence type="ECO:0000256" key="1">
    <source>
        <dbReference type="ARBA" id="ARBA00004141"/>
    </source>
</evidence>
<feature type="transmembrane region" description="Helical" evidence="11">
    <location>
        <begin position="118"/>
        <end position="138"/>
    </location>
</feature>
<dbReference type="InterPro" id="IPR005828">
    <property type="entry name" value="MFS_sugar_transport-like"/>
</dbReference>
<dbReference type="PANTHER" id="PTHR23500">
    <property type="entry name" value="SOLUTE CARRIER FAMILY 2, FACILITATED GLUCOSE TRANSPORTER"/>
    <property type="match status" value="1"/>
</dbReference>
<comment type="subcellular location">
    <subcellularLocation>
        <location evidence="1">Membrane</location>
        <topology evidence="1">Multi-pass membrane protein</topology>
    </subcellularLocation>
</comment>
<feature type="transmembrane region" description="Helical" evidence="11">
    <location>
        <begin position="180"/>
        <end position="203"/>
    </location>
</feature>
<dbReference type="NCBIfam" id="TIGR00879">
    <property type="entry name" value="SP"/>
    <property type="match status" value="1"/>
</dbReference>
<dbReference type="AlphaFoldDB" id="A0AAV3RDW4"/>
<evidence type="ECO:0000256" key="3">
    <source>
        <dbReference type="ARBA" id="ARBA00022448"/>
    </source>
</evidence>
<accession>A0AAV3RDW4</accession>
<dbReference type="InterPro" id="IPR003663">
    <property type="entry name" value="Sugar/inositol_transpt"/>
</dbReference>
<dbReference type="Gene3D" id="1.20.1250.20">
    <property type="entry name" value="MFS general substrate transporter like domains"/>
    <property type="match status" value="1"/>
</dbReference>
<feature type="transmembrane region" description="Helical" evidence="11">
    <location>
        <begin position="94"/>
        <end position="112"/>
    </location>
</feature>
<keyword evidence="3 10" id="KW-0813">Transport</keyword>
<feature type="transmembrane region" description="Helical" evidence="11">
    <location>
        <begin position="63"/>
        <end position="82"/>
    </location>
</feature>
<keyword evidence="8 11" id="KW-0472">Membrane</keyword>
<feature type="transmembrane region" description="Helical" evidence="11">
    <location>
        <begin position="320"/>
        <end position="341"/>
    </location>
</feature>
<dbReference type="InterPro" id="IPR036259">
    <property type="entry name" value="MFS_trans_sf"/>
</dbReference>
<dbReference type="FunFam" id="1.20.1250.20:FF:000025">
    <property type="entry name" value="probable polyol transporter 4"/>
    <property type="match status" value="1"/>
</dbReference>
<keyword evidence="4" id="KW-0762">Sugar transport</keyword>
<dbReference type="PRINTS" id="PR00171">
    <property type="entry name" value="SUGRTRNSPORT"/>
</dbReference>
<comment type="similarity">
    <text evidence="2 10">Belongs to the major facilitator superfamily. Sugar transporter (TC 2.A.1.1) family.</text>
</comment>
<evidence type="ECO:0000256" key="2">
    <source>
        <dbReference type="ARBA" id="ARBA00010992"/>
    </source>
</evidence>
<dbReference type="GO" id="GO:0016020">
    <property type="term" value="C:membrane"/>
    <property type="evidence" value="ECO:0007669"/>
    <property type="project" value="UniProtKB-SubCell"/>
</dbReference>
<reference evidence="13 14" key="1">
    <citation type="submission" date="2024-01" db="EMBL/GenBank/DDBJ databases">
        <title>The complete chloroplast genome sequence of Lithospermum erythrorhizon: insights into the phylogenetic relationship among Boraginaceae species and the maternal lineages of purple gromwells.</title>
        <authorList>
            <person name="Okada T."/>
            <person name="Watanabe K."/>
        </authorList>
    </citation>
    <scope>NUCLEOTIDE SEQUENCE [LARGE SCALE GENOMIC DNA]</scope>
</reference>
<name>A0AAV3RDW4_LITER</name>
<dbReference type="EMBL" id="BAABME010008631">
    <property type="protein sequence ID" value="GAA0173506.1"/>
    <property type="molecule type" value="Genomic_DNA"/>
</dbReference>
<protein>
    <submittedName>
        <fullName evidence="13">Secondary carrier transporter</fullName>
    </submittedName>
</protein>
<dbReference type="PROSITE" id="PS50850">
    <property type="entry name" value="MFS"/>
    <property type="match status" value="1"/>
</dbReference>
<feature type="domain" description="Major facilitator superfamily (MFS) profile" evidence="12">
    <location>
        <begin position="27"/>
        <end position="475"/>
    </location>
</feature>
<dbReference type="SUPFAM" id="SSF103473">
    <property type="entry name" value="MFS general substrate transporter"/>
    <property type="match status" value="1"/>
</dbReference>
<feature type="transmembrane region" description="Helical" evidence="11">
    <location>
        <begin position="453"/>
        <end position="471"/>
    </location>
</feature>
<organism evidence="13 14">
    <name type="scientific">Lithospermum erythrorhizon</name>
    <name type="common">Purple gromwell</name>
    <name type="synonym">Lithospermum officinale var. erythrorhizon</name>
    <dbReference type="NCBI Taxonomy" id="34254"/>
    <lineage>
        <taxon>Eukaryota</taxon>
        <taxon>Viridiplantae</taxon>
        <taxon>Streptophyta</taxon>
        <taxon>Embryophyta</taxon>
        <taxon>Tracheophyta</taxon>
        <taxon>Spermatophyta</taxon>
        <taxon>Magnoliopsida</taxon>
        <taxon>eudicotyledons</taxon>
        <taxon>Gunneridae</taxon>
        <taxon>Pentapetalae</taxon>
        <taxon>asterids</taxon>
        <taxon>lamiids</taxon>
        <taxon>Boraginales</taxon>
        <taxon>Boraginaceae</taxon>
        <taxon>Boraginoideae</taxon>
        <taxon>Lithospermeae</taxon>
        <taxon>Lithospermum</taxon>
    </lineage>
</organism>
<dbReference type="Proteomes" id="UP001454036">
    <property type="component" value="Unassembled WGS sequence"/>
</dbReference>
<feature type="transmembrane region" description="Helical" evidence="11">
    <location>
        <begin position="383"/>
        <end position="409"/>
    </location>
</feature>
<dbReference type="PROSITE" id="PS00216">
    <property type="entry name" value="SUGAR_TRANSPORT_1"/>
    <property type="match status" value="1"/>
</dbReference>
<proteinExistence type="inferred from homology"/>